<feature type="compositionally biased region" description="Low complexity" evidence="1">
    <location>
        <begin position="734"/>
        <end position="743"/>
    </location>
</feature>
<feature type="region of interest" description="Disordered" evidence="1">
    <location>
        <begin position="109"/>
        <end position="150"/>
    </location>
</feature>
<evidence type="ECO:0000313" key="3">
    <source>
        <dbReference type="Proteomes" id="UP000738325"/>
    </source>
</evidence>
<dbReference type="Proteomes" id="UP000738325">
    <property type="component" value="Unassembled WGS sequence"/>
</dbReference>
<protein>
    <submittedName>
        <fullName evidence="2">Uncharacterized protein</fullName>
    </submittedName>
</protein>
<reference evidence="2" key="1">
    <citation type="journal article" date="2020" name="Fungal Divers.">
        <title>Resolving the Mortierellaceae phylogeny through synthesis of multi-gene phylogenetics and phylogenomics.</title>
        <authorList>
            <person name="Vandepol N."/>
            <person name="Liber J."/>
            <person name="Desiro A."/>
            <person name="Na H."/>
            <person name="Kennedy M."/>
            <person name="Barry K."/>
            <person name="Grigoriev I.V."/>
            <person name="Miller A.N."/>
            <person name="O'Donnell K."/>
            <person name="Stajich J.E."/>
            <person name="Bonito G."/>
        </authorList>
    </citation>
    <scope>NUCLEOTIDE SEQUENCE</scope>
    <source>
        <strain evidence="2">REB-010B</strain>
    </source>
</reference>
<feature type="region of interest" description="Disordered" evidence="1">
    <location>
        <begin position="165"/>
        <end position="256"/>
    </location>
</feature>
<feature type="compositionally biased region" description="Low complexity" evidence="1">
    <location>
        <begin position="618"/>
        <end position="657"/>
    </location>
</feature>
<organism evidence="2 3">
    <name type="scientific">Dissophora globulifera</name>
    <dbReference type="NCBI Taxonomy" id="979702"/>
    <lineage>
        <taxon>Eukaryota</taxon>
        <taxon>Fungi</taxon>
        <taxon>Fungi incertae sedis</taxon>
        <taxon>Mucoromycota</taxon>
        <taxon>Mortierellomycotina</taxon>
        <taxon>Mortierellomycetes</taxon>
        <taxon>Mortierellales</taxon>
        <taxon>Mortierellaceae</taxon>
        <taxon>Dissophora</taxon>
    </lineage>
</organism>
<evidence type="ECO:0000313" key="2">
    <source>
        <dbReference type="EMBL" id="KAG0323341.1"/>
    </source>
</evidence>
<dbReference type="AlphaFoldDB" id="A0A9P6UWY8"/>
<feature type="compositionally biased region" description="Polar residues" evidence="1">
    <location>
        <begin position="606"/>
        <end position="617"/>
    </location>
</feature>
<feature type="region of interest" description="Disordered" evidence="1">
    <location>
        <begin position="464"/>
        <end position="549"/>
    </location>
</feature>
<comment type="caution">
    <text evidence="2">The sequence shown here is derived from an EMBL/GenBank/DDBJ whole genome shotgun (WGS) entry which is preliminary data.</text>
</comment>
<gene>
    <name evidence="2" type="ORF">BGZ99_002834</name>
</gene>
<feature type="compositionally biased region" description="Low complexity" evidence="1">
    <location>
        <begin position="588"/>
        <end position="605"/>
    </location>
</feature>
<feature type="compositionally biased region" description="Low complexity" evidence="1">
    <location>
        <begin position="538"/>
        <end position="549"/>
    </location>
</feature>
<sequence length="824" mass="89564">MVVHPTLVGVLLRGRSAWKALAETDYFVLQHHPRHISNAFRIITRGFPHYRVAEGDSEELLQEELEFLSRMARVSIQGKITSKKISTWLKSTFERNSILAIAPPVDRLTQPDDIEDSLDPQRRHDDGYLSDTSFTSHEETTSRSLSNVTSRRPLRRAISLEDLTSATAIHHQPHTSDLLDDSRSWPKQKTPSHDDHHGAALQRPASSASIYQRRRRSSKSSEVHIATMSIGKDSVGFKHDGHAGLPTPDVSPEELSDSSEELVIIQGDLLEEAKSARSVDRIRPSLPNGAFPGAELEVDTATVAEGSSSTELVAKPWSWLTDPPFIDALVNWIEGPDHPVQQKGQDKDKPNPWLDIPLQFIALLTYPEPDPKNGNKMSLTMVRETSFVRQRRKTLMMLTAYTLVVRYCSFDFFILVLFASNCAMLFLMKNSGRMNVNMAKRAVRQRVGWAKQWAGGIFRRGGNINTSSSNGNSSSTANTGSISVSNPNSGSIQSPNRPEYARQQQSSPVQESIGTTLPETSSQMKRRGLFGKRKTVDSISSSASIKPASLSDGVASLHGSYATAVDGPSATSPTFPGATTPKRRFFRRSNNSNNSQQSSNSVSRSPETTTKNATGDNSSSSAISISQVPISSPVPIPTRSTTSSLLSNTTLQQTVSTPGPGRYTAMNTPLPSSPLGKSYSQSYLQFSPAESFKPSESDADLDASTSPSFLQGIMMSQRTSGSMPPLTLPPPRTPTTTSPSRPTSAQYASMMTRLSSESTDTMWTSIGISTAQKVSGLSQLLGRCSPSIDASQKRLSSLKYPAESPDENGGAQAVTSTTVVGSAD</sequence>
<feature type="region of interest" description="Disordered" evidence="1">
    <location>
        <begin position="718"/>
        <end position="744"/>
    </location>
</feature>
<feature type="compositionally biased region" description="Basic residues" evidence="1">
    <location>
        <begin position="524"/>
        <end position="533"/>
    </location>
</feature>
<feature type="compositionally biased region" description="Polar residues" evidence="1">
    <location>
        <begin position="813"/>
        <end position="824"/>
    </location>
</feature>
<keyword evidence="3" id="KW-1185">Reference proteome</keyword>
<feature type="compositionally biased region" description="Low complexity" evidence="1">
    <location>
        <begin position="464"/>
        <end position="483"/>
    </location>
</feature>
<feature type="compositionally biased region" description="Polar residues" evidence="1">
    <location>
        <begin position="484"/>
        <end position="523"/>
    </location>
</feature>
<evidence type="ECO:0000256" key="1">
    <source>
        <dbReference type="SAM" id="MobiDB-lite"/>
    </source>
</evidence>
<feature type="region of interest" description="Disordered" evidence="1">
    <location>
        <begin position="791"/>
        <end position="824"/>
    </location>
</feature>
<dbReference type="EMBL" id="JAAAIP010000190">
    <property type="protein sequence ID" value="KAG0323341.1"/>
    <property type="molecule type" value="Genomic_DNA"/>
</dbReference>
<proteinExistence type="predicted"/>
<dbReference type="OrthoDB" id="5596972at2759"/>
<accession>A0A9P6UWY8</accession>
<name>A0A9P6UWY8_9FUNG</name>
<feature type="region of interest" description="Disordered" evidence="1">
    <location>
        <begin position="564"/>
        <end position="679"/>
    </location>
</feature>